<keyword evidence="5" id="KW-1185">Reference proteome</keyword>
<feature type="repeat" description="WD" evidence="3">
    <location>
        <begin position="64"/>
        <end position="105"/>
    </location>
</feature>
<evidence type="ECO:0000313" key="5">
    <source>
        <dbReference type="Proteomes" id="UP000751190"/>
    </source>
</evidence>
<name>A0A8J5XX81_DIALT</name>
<keyword evidence="1 3" id="KW-0853">WD repeat</keyword>
<dbReference type="FunFam" id="2.130.10.10:FF:000190">
    <property type="entry name" value="Nuclear pore complex subunit"/>
    <property type="match status" value="1"/>
</dbReference>
<dbReference type="PANTHER" id="PTHR10971">
    <property type="entry name" value="MRNA EXPORT FACTOR AND BUB3"/>
    <property type="match status" value="1"/>
</dbReference>
<reference evidence="4" key="1">
    <citation type="submission" date="2021-05" db="EMBL/GenBank/DDBJ databases">
        <title>The genome of the haptophyte Pavlova lutheri (Diacronema luteri, Pavlovales) - a model for lipid biosynthesis in eukaryotic algae.</title>
        <authorList>
            <person name="Hulatt C.J."/>
            <person name="Posewitz M.C."/>
        </authorList>
    </citation>
    <scope>NUCLEOTIDE SEQUENCE</scope>
    <source>
        <strain evidence="4">NIVA-4/92</strain>
    </source>
</reference>
<dbReference type="InterPro" id="IPR015943">
    <property type="entry name" value="WD40/YVTN_repeat-like_dom_sf"/>
</dbReference>
<dbReference type="Pfam" id="PF00400">
    <property type="entry name" value="WD40"/>
    <property type="match status" value="3"/>
</dbReference>
<evidence type="ECO:0000256" key="3">
    <source>
        <dbReference type="PROSITE-ProRule" id="PRU00221"/>
    </source>
</evidence>
<dbReference type="PROSITE" id="PS50294">
    <property type="entry name" value="WD_REPEATS_REGION"/>
    <property type="match status" value="1"/>
</dbReference>
<dbReference type="OrthoDB" id="256303at2759"/>
<comment type="caution">
    <text evidence="4">The sequence shown here is derived from an EMBL/GenBank/DDBJ whole genome shotgun (WGS) entry which is preliminary data.</text>
</comment>
<sequence>MFGGMQAVAQPNPNGDILVANGPTDGISCVKFSPVANNLVAGSWDNQIRFWEVQATGATVPKAAQTYDAPILSCAWSHDGMRVFTGGCDKQAKCWDLASNQVIQVGAHDAPVRYVFWLHEMTPNCVVTGSWDKTLKYWDCRAPAPVLTVPLTERVYCMDATYPLLTVSTADRKVIVFDLNNPQRPFREIESPLKFQSRCVANFTDKTGFCLASVEGRVAVQHVDPANQAKNFAFKCHRESTTNDIWAVNWIAFHPKFGTFATLGADGSYNFWDKDNRQRLKEFKRLNTPLTCGAFNHDGNIFAYAASYDWSKGSEHYTVKTNNIYLHAVQEKEVKPNPQAQQTRRR</sequence>
<dbReference type="InterPro" id="IPR001680">
    <property type="entry name" value="WD40_rpt"/>
</dbReference>
<evidence type="ECO:0008006" key="6">
    <source>
        <dbReference type="Google" id="ProtNLM"/>
    </source>
</evidence>
<evidence type="ECO:0000313" key="4">
    <source>
        <dbReference type="EMBL" id="KAG8470716.1"/>
    </source>
</evidence>
<dbReference type="Gene3D" id="2.130.10.10">
    <property type="entry name" value="YVTN repeat-like/Quinoprotein amine dehydrogenase"/>
    <property type="match status" value="1"/>
</dbReference>
<feature type="repeat" description="WD" evidence="3">
    <location>
        <begin position="105"/>
        <end position="148"/>
    </location>
</feature>
<dbReference type="PRINTS" id="PR00320">
    <property type="entry name" value="GPROTEINBRPT"/>
</dbReference>
<dbReference type="AlphaFoldDB" id="A0A8J5XX81"/>
<dbReference type="Proteomes" id="UP000751190">
    <property type="component" value="Unassembled WGS sequence"/>
</dbReference>
<dbReference type="InterPro" id="IPR019775">
    <property type="entry name" value="WD40_repeat_CS"/>
</dbReference>
<evidence type="ECO:0000256" key="2">
    <source>
        <dbReference type="ARBA" id="ARBA00022737"/>
    </source>
</evidence>
<proteinExistence type="predicted"/>
<gene>
    <name evidence="4" type="ORF">KFE25_009137</name>
</gene>
<dbReference type="InterPro" id="IPR020472">
    <property type="entry name" value="WD40_PAC1"/>
</dbReference>
<dbReference type="EMBL" id="JAGTXO010000001">
    <property type="protein sequence ID" value="KAG8470716.1"/>
    <property type="molecule type" value="Genomic_DNA"/>
</dbReference>
<organism evidence="4 5">
    <name type="scientific">Diacronema lutheri</name>
    <name type="common">Unicellular marine alga</name>
    <name type="synonym">Monochrysis lutheri</name>
    <dbReference type="NCBI Taxonomy" id="2081491"/>
    <lineage>
        <taxon>Eukaryota</taxon>
        <taxon>Haptista</taxon>
        <taxon>Haptophyta</taxon>
        <taxon>Pavlovophyceae</taxon>
        <taxon>Pavlovales</taxon>
        <taxon>Pavlovaceae</taxon>
        <taxon>Diacronema</taxon>
    </lineage>
</organism>
<evidence type="ECO:0000256" key="1">
    <source>
        <dbReference type="ARBA" id="ARBA00022574"/>
    </source>
</evidence>
<feature type="repeat" description="WD" evidence="3">
    <location>
        <begin position="20"/>
        <end position="54"/>
    </location>
</feature>
<dbReference type="InterPro" id="IPR036322">
    <property type="entry name" value="WD40_repeat_dom_sf"/>
</dbReference>
<dbReference type="PROSITE" id="PS50082">
    <property type="entry name" value="WD_REPEATS_2"/>
    <property type="match status" value="3"/>
</dbReference>
<keyword evidence="2" id="KW-0677">Repeat</keyword>
<protein>
    <recommendedName>
        <fullName evidence="6">mRNA export factor</fullName>
    </recommendedName>
</protein>
<accession>A0A8J5XX81</accession>
<dbReference type="SMART" id="SM00320">
    <property type="entry name" value="WD40"/>
    <property type="match status" value="4"/>
</dbReference>
<dbReference type="OMA" id="EAMDQSI"/>
<dbReference type="PROSITE" id="PS00678">
    <property type="entry name" value="WD_REPEATS_1"/>
    <property type="match status" value="1"/>
</dbReference>
<dbReference type="SUPFAM" id="SSF50978">
    <property type="entry name" value="WD40 repeat-like"/>
    <property type="match status" value="1"/>
</dbReference>